<organism evidence="1">
    <name type="scientific">bioreactor metagenome</name>
    <dbReference type="NCBI Taxonomy" id="1076179"/>
    <lineage>
        <taxon>unclassified sequences</taxon>
        <taxon>metagenomes</taxon>
        <taxon>ecological metagenomes</taxon>
    </lineage>
</organism>
<protein>
    <submittedName>
        <fullName evidence="1">Uncharacterized protein</fullName>
    </submittedName>
</protein>
<reference evidence="1" key="1">
    <citation type="submission" date="2019-08" db="EMBL/GenBank/DDBJ databases">
        <authorList>
            <person name="Kucharzyk K."/>
            <person name="Murdoch R.W."/>
            <person name="Higgins S."/>
            <person name="Loffler F."/>
        </authorList>
    </citation>
    <scope>NUCLEOTIDE SEQUENCE</scope>
</reference>
<accession>A0A645DM04</accession>
<gene>
    <name evidence="1" type="ORF">SDC9_137225</name>
</gene>
<evidence type="ECO:0000313" key="1">
    <source>
        <dbReference type="EMBL" id="MPM90108.1"/>
    </source>
</evidence>
<dbReference type="EMBL" id="VSSQ01037426">
    <property type="protein sequence ID" value="MPM90108.1"/>
    <property type="molecule type" value="Genomic_DNA"/>
</dbReference>
<dbReference type="AlphaFoldDB" id="A0A645DM04"/>
<name>A0A645DM04_9ZZZZ</name>
<comment type="caution">
    <text evidence="1">The sequence shown here is derived from an EMBL/GenBank/DDBJ whole genome shotgun (WGS) entry which is preliminary data.</text>
</comment>
<sequence>MFFCNNGILGKRITYLLNSDGFEKLSRGEAEQYEAIRSKYGVKYHEILYALRSENQYVGIYSNISQVKFDDSQMDLIKRQTLEHVKELLDHQISFSQQLAHFLGKNTAQSEDLVRQITDLFNEEKK</sequence>
<proteinExistence type="predicted"/>